<proteinExistence type="predicted"/>
<dbReference type="EMBL" id="JAUHHV010000006">
    <property type="protein sequence ID" value="KAK1421664.1"/>
    <property type="molecule type" value="Genomic_DNA"/>
</dbReference>
<evidence type="ECO:0000313" key="2">
    <source>
        <dbReference type="Proteomes" id="UP001229421"/>
    </source>
</evidence>
<comment type="caution">
    <text evidence="1">The sequence shown here is derived from an EMBL/GenBank/DDBJ whole genome shotgun (WGS) entry which is preliminary data.</text>
</comment>
<gene>
    <name evidence="1" type="ORF">QVD17_24168</name>
</gene>
<dbReference type="Proteomes" id="UP001229421">
    <property type="component" value="Unassembled WGS sequence"/>
</dbReference>
<reference evidence="1" key="1">
    <citation type="journal article" date="2023" name="bioRxiv">
        <title>Improved chromosome-level genome assembly for marigold (Tagetes erecta).</title>
        <authorList>
            <person name="Jiang F."/>
            <person name="Yuan L."/>
            <person name="Wang S."/>
            <person name="Wang H."/>
            <person name="Xu D."/>
            <person name="Wang A."/>
            <person name="Fan W."/>
        </authorList>
    </citation>
    <scope>NUCLEOTIDE SEQUENCE</scope>
    <source>
        <strain evidence="1">WSJ</strain>
        <tissue evidence="1">Leaf</tissue>
    </source>
</reference>
<dbReference type="AlphaFoldDB" id="A0AAD8KET2"/>
<name>A0AAD8KET2_TARER</name>
<dbReference type="Pfam" id="PF14009">
    <property type="entry name" value="PADRE"/>
    <property type="match status" value="1"/>
</dbReference>
<accession>A0AAD8KET2</accession>
<keyword evidence="2" id="KW-1185">Reference proteome</keyword>
<sequence>MGACLSSEMDKSSSCAFVVTMEGELIEYPTPVFVSELVFPPCAFVCNSDCLYYEQRIPALDREEELEAGQIYFILEKTMVDRRLSNSDMAALALKASIALNSKSNKNKARISPLAVENEDINYTYRKQKPNGGSRSRKYSSKKARLASIQLSTIYENEDL</sequence>
<protein>
    <submittedName>
        <fullName evidence="1">Uncharacterized protein</fullName>
    </submittedName>
</protein>
<organism evidence="1 2">
    <name type="scientific">Tagetes erecta</name>
    <name type="common">African marigold</name>
    <dbReference type="NCBI Taxonomy" id="13708"/>
    <lineage>
        <taxon>Eukaryota</taxon>
        <taxon>Viridiplantae</taxon>
        <taxon>Streptophyta</taxon>
        <taxon>Embryophyta</taxon>
        <taxon>Tracheophyta</taxon>
        <taxon>Spermatophyta</taxon>
        <taxon>Magnoliopsida</taxon>
        <taxon>eudicotyledons</taxon>
        <taxon>Gunneridae</taxon>
        <taxon>Pentapetalae</taxon>
        <taxon>asterids</taxon>
        <taxon>campanulids</taxon>
        <taxon>Asterales</taxon>
        <taxon>Asteraceae</taxon>
        <taxon>Asteroideae</taxon>
        <taxon>Heliantheae alliance</taxon>
        <taxon>Tageteae</taxon>
        <taxon>Tagetes</taxon>
    </lineage>
</organism>
<evidence type="ECO:0000313" key="1">
    <source>
        <dbReference type="EMBL" id="KAK1421664.1"/>
    </source>
</evidence>
<dbReference type="InterPro" id="IPR025322">
    <property type="entry name" value="PADRE_dom"/>
</dbReference>
<dbReference type="PANTHER" id="PTHR33052">
    <property type="entry name" value="DUF4228 DOMAIN PROTEIN-RELATED"/>
    <property type="match status" value="1"/>
</dbReference>